<dbReference type="EMBL" id="FTOE01000001">
    <property type="protein sequence ID" value="SIS44686.1"/>
    <property type="molecule type" value="Genomic_DNA"/>
</dbReference>
<dbReference type="RefSeq" id="WP_054342825.1">
    <property type="nucleotide sequence ID" value="NZ_FTOE01000001.1"/>
</dbReference>
<sequence>MDDIQHVVETLLTINTVQTGIFVALAIGVSNVLLGSITSYRLDRNDTIKALKAENKKLSDLLFSTSTPYEEHS</sequence>
<proteinExistence type="predicted"/>
<reference evidence="3" key="1">
    <citation type="submission" date="2017-01" db="EMBL/GenBank/DDBJ databases">
        <authorList>
            <person name="Varghese N."/>
            <person name="Submissions S."/>
        </authorList>
    </citation>
    <scope>NUCLEOTIDE SEQUENCE [LARGE SCALE GENOMIC DNA]</scope>
    <source>
        <strain evidence="3">DSM 22306</strain>
    </source>
</reference>
<evidence type="ECO:0000313" key="2">
    <source>
        <dbReference type="EMBL" id="SIS44686.1"/>
    </source>
</evidence>
<keyword evidence="3" id="KW-1185">Reference proteome</keyword>
<dbReference type="Proteomes" id="UP000185999">
    <property type="component" value="Unassembled WGS sequence"/>
</dbReference>
<organism evidence="2 3">
    <name type="scientific">Neptunomonas antarctica</name>
    <dbReference type="NCBI Taxonomy" id="619304"/>
    <lineage>
        <taxon>Bacteria</taxon>
        <taxon>Pseudomonadati</taxon>
        <taxon>Pseudomonadota</taxon>
        <taxon>Gammaproteobacteria</taxon>
        <taxon>Oceanospirillales</taxon>
        <taxon>Oceanospirillaceae</taxon>
        <taxon>Neptunomonas</taxon>
    </lineage>
</organism>
<feature type="transmembrane region" description="Helical" evidence="1">
    <location>
        <begin position="20"/>
        <end position="42"/>
    </location>
</feature>
<keyword evidence="1" id="KW-0812">Transmembrane</keyword>
<keyword evidence="1" id="KW-0472">Membrane</keyword>
<evidence type="ECO:0000313" key="3">
    <source>
        <dbReference type="Proteomes" id="UP000185999"/>
    </source>
</evidence>
<keyword evidence="1" id="KW-1133">Transmembrane helix</keyword>
<gene>
    <name evidence="2" type="ORF">SAMN05421760_101655</name>
</gene>
<accession>A0A1N7J619</accession>
<name>A0A1N7J619_9GAMM</name>
<evidence type="ECO:0000256" key="1">
    <source>
        <dbReference type="SAM" id="Phobius"/>
    </source>
</evidence>
<dbReference type="STRING" id="619304.SAMN05421760_101655"/>
<dbReference type="AlphaFoldDB" id="A0A1N7J619"/>
<protein>
    <submittedName>
        <fullName evidence="2">Uncharacterized protein</fullName>
    </submittedName>
</protein>